<dbReference type="Gene3D" id="3.50.50.60">
    <property type="entry name" value="FAD/NAD(P)-binding domain"/>
    <property type="match status" value="1"/>
</dbReference>
<dbReference type="GO" id="GO:0016709">
    <property type="term" value="F:oxidoreductase activity, acting on paired donors, with incorporation or reduction of molecular oxygen, NAD(P)H as one donor, and incorporation of one atom of oxygen"/>
    <property type="evidence" value="ECO:0007669"/>
    <property type="project" value="UniProtKB-ARBA"/>
</dbReference>
<dbReference type="Pfam" id="PF21274">
    <property type="entry name" value="Rng_hyd_C"/>
    <property type="match status" value="1"/>
</dbReference>
<dbReference type="Gene3D" id="3.30.9.10">
    <property type="entry name" value="D-Amino Acid Oxidase, subunit A, domain 2"/>
    <property type="match status" value="1"/>
</dbReference>
<dbReference type="PANTHER" id="PTHR43004:SF21">
    <property type="entry name" value="FAD-BINDING DOMAIN-CONTAINING PROTEIN-RELATED"/>
    <property type="match status" value="1"/>
</dbReference>
<dbReference type="GeneID" id="34594930"/>
<dbReference type="SUPFAM" id="SSF51905">
    <property type="entry name" value="FAD/NAD(P)-binding domain"/>
    <property type="match status" value="1"/>
</dbReference>
<feature type="domain" description="FAD-binding" evidence="5">
    <location>
        <begin position="43"/>
        <end position="432"/>
    </location>
</feature>
<evidence type="ECO:0000256" key="1">
    <source>
        <dbReference type="ARBA" id="ARBA00022630"/>
    </source>
</evidence>
<organism evidence="6 7">
    <name type="scientific">Fonsecaea nubica</name>
    <dbReference type="NCBI Taxonomy" id="856822"/>
    <lineage>
        <taxon>Eukaryota</taxon>
        <taxon>Fungi</taxon>
        <taxon>Dikarya</taxon>
        <taxon>Ascomycota</taxon>
        <taxon>Pezizomycotina</taxon>
        <taxon>Eurotiomycetes</taxon>
        <taxon>Chaetothyriomycetidae</taxon>
        <taxon>Chaetothyriales</taxon>
        <taxon>Herpotrichiellaceae</taxon>
        <taxon>Fonsecaea</taxon>
    </lineage>
</organism>
<dbReference type="InterPro" id="IPR002938">
    <property type="entry name" value="FAD-bd"/>
</dbReference>
<dbReference type="AlphaFoldDB" id="A0A178BSD8"/>
<keyword evidence="7" id="KW-1185">Reference proteome</keyword>
<evidence type="ECO:0000313" key="7">
    <source>
        <dbReference type="Proteomes" id="UP000185904"/>
    </source>
</evidence>
<dbReference type="InterPro" id="IPR036188">
    <property type="entry name" value="FAD/NAD-bd_sf"/>
</dbReference>
<sequence length="675" mass="74346">MAISSATDINASDSQDHAAEPHQNGHMNGNQLEARTEALEDDRVLIAGGGPVGLVLGKVLSFYGIKSLVLERNATTTRWPKMDLTNARSMELFRKIGLANQLRKQGAKSGNFQLETPIKAFLTKLDFSQGVPPEFPSSVKISKSLHEPESISEWPHPSVNEYRKIIAASNDGSLPLEPYQRLSQAVFEAWLKGVCDKDPLIEMRFGWKVEATEESDDGVVTTATNLAEGRTSYISSKFVAACDGASSRIRRGLQIPLDGGPVPTYTLLIHFKSRDLTRLHRQGLFWHIFFLDEGRFRGAIIAQDEKDTWTTHLHIPIGQDHETIDSHDAVYQVLGGWNAPYPITIDEVLVRSTYRPSIAIARSFRSPKGRIFLAGDAAHQNIPTGGYGMNMGLGDAFDLGWKLAATIKQWGGPALLSSYEEERRPIALTSIERSGVHNAVHSKAAELLGARGRLSELDAESNRAVRDAVHHHYQEHDGENKDLGIEMGQIYKSGILIVDAREPLPEWVPSRYIPNTYPGSRAPHVFLKDGTTPIYDLFGTWFTLVDFSSPSSSPSGEQNTGNAFVDAAAAIGLPLKRVQLQGEDHARVLWERDFVLVRPDGHVAWRGDTTPSQEDATKILRTITGHVEPKAKAGTGDDGSNGVHVTTAPKTFSSIGTLSIQSTNYEYENMGEFQR</sequence>
<feature type="region of interest" description="Disordered" evidence="4">
    <location>
        <begin position="1"/>
        <end position="28"/>
    </location>
</feature>
<dbReference type="PANTHER" id="PTHR43004">
    <property type="entry name" value="TRK SYSTEM POTASSIUM UPTAKE PROTEIN"/>
    <property type="match status" value="1"/>
</dbReference>
<dbReference type="EMBL" id="LVCJ01000165">
    <property type="protein sequence ID" value="OAL20114.1"/>
    <property type="molecule type" value="Genomic_DNA"/>
</dbReference>
<evidence type="ECO:0000256" key="3">
    <source>
        <dbReference type="ARBA" id="ARBA00023002"/>
    </source>
</evidence>
<evidence type="ECO:0000259" key="5">
    <source>
        <dbReference type="Pfam" id="PF01494"/>
    </source>
</evidence>
<dbReference type="RefSeq" id="XP_022494220.1">
    <property type="nucleotide sequence ID" value="XM_022649798.1"/>
</dbReference>
<reference evidence="6 7" key="1">
    <citation type="submission" date="2016-03" db="EMBL/GenBank/DDBJ databases">
        <title>The draft genome sequence of Fonsecaea nubica causative agent of cutaneous subcutaneous infection in human host.</title>
        <authorList>
            <person name="Costa F."/>
            <person name="Sybren D.H."/>
            <person name="Raittz R.T."/>
            <person name="Weiss V.A."/>
            <person name="Leao A.C."/>
            <person name="Gomes R."/>
            <person name="De Souza E.M."/>
            <person name="Pedrosa F.O."/>
            <person name="Steffens M.B."/>
            <person name="Bombassaro A."/>
            <person name="Tadra-Sfeir M.Z."/>
            <person name="Moreno L.F."/>
            <person name="Najafzadeh M.J."/>
            <person name="Felipe M.S."/>
            <person name="Teixeira M."/>
            <person name="Sun J."/>
            <person name="Xi L."/>
            <person name="Castro M.A."/>
            <person name="Vicente V.A."/>
        </authorList>
    </citation>
    <scope>NUCLEOTIDE SEQUENCE [LARGE SCALE GENOMIC DNA]</scope>
    <source>
        <strain evidence="6 7">CBS 269.64</strain>
    </source>
</reference>
<dbReference type="PRINTS" id="PR00420">
    <property type="entry name" value="RNGMNOXGNASE"/>
</dbReference>
<name>A0A178BSD8_9EURO</name>
<comment type="caution">
    <text evidence="6">The sequence shown here is derived from an EMBL/GenBank/DDBJ whole genome shotgun (WGS) entry which is preliminary data.</text>
</comment>
<protein>
    <recommendedName>
        <fullName evidence="5">FAD-binding domain-containing protein</fullName>
    </recommendedName>
</protein>
<dbReference type="Proteomes" id="UP000185904">
    <property type="component" value="Unassembled WGS sequence"/>
</dbReference>
<accession>A0A178BSD8</accession>
<keyword evidence="2" id="KW-0274">FAD</keyword>
<dbReference type="Pfam" id="PF01494">
    <property type="entry name" value="FAD_binding_3"/>
    <property type="match status" value="1"/>
</dbReference>
<evidence type="ECO:0000256" key="4">
    <source>
        <dbReference type="SAM" id="MobiDB-lite"/>
    </source>
</evidence>
<evidence type="ECO:0000256" key="2">
    <source>
        <dbReference type="ARBA" id="ARBA00022827"/>
    </source>
</evidence>
<dbReference type="InterPro" id="IPR050641">
    <property type="entry name" value="RIFMO-like"/>
</dbReference>
<proteinExistence type="predicted"/>
<feature type="compositionally biased region" description="Polar residues" evidence="4">
    <location>
        <begin position="1"/>
        <end position="13"/>
    </location>
</feature>
<keyword evidence="3" id="KW-0560">Oxidoreductase</keyword>
<evidence type="ECO:0000313" key="6">
    <source>
        <dbReference type="EMBL" id="OAL20114.1"/>
    </source>
</evidence>
<gene>
    <name evidence="6" type="ORF">AYO20_11551</name>
</gene>
<dbReference type="Gene3D" id="3.40.30.120">
    <property type="match status" value="1"/>
</dbReference>
<dbReference type="GO" id="GO:0071949">
    <property type="term" value="F:FAD binding"/>
    <property type="evidence" value="ECO:0007669"/>
    <property type="project" value="InterPro"/>
</dbReference>
<dbReference type="OrthoDB" id="2096480at2759"/>
<keyword evidence="1" id="KW-0285">Flavoprotein</keyword>